<dbReference type="Proteomes" id="UP001211065">
    <property type="component" value="Unassembled WGS sequence"/>
</dbReference>
<dbReference type="AlphaFoldDB" id="A0AAD5Y0V7"/>
<sequence>MMALTQPQVLELQQQKLEVQKHRAQRQPSLRSLLIVIKVGKKSGEGSFGVIYEGIHIHSQIPCAIKFEPRKSDAPQLKEEYKTYKILKGSGIWIPNAHYFEQEGLHNVLCLYLLGPGLEDMFDLCNTKFSVKTVCRCAIQMDPKTKVHIPYREKKSLSGTARYVSINTHLGKEQSRRDGLEALGHVFMYF</sequence>
<evidence type="ECO:0008006" key="3">
    <source>
        <dbReference type="Google" id="ProtNLM"/>
    </source>
</evidence>
<dbReference type="Gene3D" id="1.10.510.10">
    <property type="entry name" value="Transferase(Phosphotransferase) domain 1"/>
    <property type="match status" value="1"/>
</dbReference>
<dbReference type="InterPro" id="IPR011009">
    <property type="entry name" value="Kinase-like_dom_sf"/>
</dbReference>
<proteinExistence type="predicted"/>
<name>A0AAD5Y0V7_9FUNG</name>
<dbReference type="Gene3D" id="3.30.200.20">
    <property type="entry name" value="Phosphorylase Kinase, domain 1"/>
    <property type="match status" value="1"/>
</dbReference>
<gene>
    <name evidence="1" type="ORF">HK099_003537</name>
</gene>
<comment type="caution">
    <text evidence="1">The sequence shown here is derived from an EMBL/GenBank/DDBJ whole genome shotgun (WGS) entry which is preliminary data.</text>
</comment>
<dbReference type="EMBL" id="JADGJW010000231">
    <property type="protein sequence ID" value="KAJ3221415.1"/>
    <property type="molecule type" value="Genomic_DNA"/>
</dbReference>
<reference evidence="1" key="1">
    <citation type="submission" date="2020-05" db="EMBL/GenBank/DDBJ databases">
        <title>Phylogenomic resolution of chytrid fungi.</title>
        <authorList>
            <person name="Stajich J.E."/>
            <person name="Amses K."/>
            <person name="Simmons R."/>
            <person name="Seto K."/>
            <person name="Myers J."/>
            <person name="Bonds A."/>
            <person name="Quandt C.A."/>
            <person name="Barry K."/>
            <person name="Liu P."/>
            <person name="Grigoriev I."/>
            <person name="Longcore J.E."/>
            <person name="James T.Y."/>
        </authorList>
    </citation>
    <scope>NUCLEOTIDE SEQUENCE</scope>
    <source>
        <strain evidence="1">JEL0476</strain>
    </source>
</reference>
<dbReference type="InterPro" id="IPR050235">
    <property type="entry name" value="CK1_Ser-Thr_kinase"/>
</dbReference>
<accession>A0AAD5Y0V7</accession>
<evidence type="ECO:0000313" key="2">
    <source>
        <dbReference type="Proteomes" id="UP001211065"/>
    </source>
</evidence>
<evidence type="ECO:0000313" key="1">
    <source>
        <dbReference type="EMBL" id="KAJ3221415.1"/>
    </source>
</evidence>
<organism evidence="1 2">
    <name type="scientific">Clydaea vesicula</name>
    <dbReference type="NCBI Taxonomy" id="447962"/>
    <lineage>
        <taxon>Eukaryota</taxon>
        <taxon>Fungi</taxon>
        <taxon>Fungi incertae sedis</taxon>
        <taxon>Chytridiomycota</taxon>
        <taxon>Chytridiomycota incertae sedis</taxon>
        <taxon>Chytridiomycetes</taxon>
        <taxon>Lobulomycetales</taxon>
        <taxon>Lobulomycetaceae</taxon>
        <taxon>Clydaea</taxon>
    </lineage>
</organism>
<protein>
    <recommendedName>
        <fullName evidence="3">Protein kinase domain-containing protein</fullName>
    </recommendedName>
</protein>
<dbReference type="PANTHER" id="PTHR11909">
    <property type="entry name" value="CASEIN KINASE-RELATED"/>
    <property type="match status" value="1"/>
</dbReference>
<keyword evidence="2" id="KW-1185">Reference proteome</keyword>
<dbReference type="SUPFAM" id="SSF56112">
    <property type="entry name" value="Protein kinase-like (PK-like)"/>
    <property type="match status" value="1"/>
</dbReference>